<dbReference type="Proteomes" id="UP001497512">
    <property type="component" value="Chromosome 6"/>
</dbReference>
<evidence type="ECO:0000313" key="1">
    <source>
        <dbReference type="EMBL" id="CAK9228216.1"/>
    </source>
</evidence>
<proteinExistence type="predicted"/>
<keyword evidence="2" id="KW-1185">Reference proteome</keyword>
<accession>A0ABP0UQT0</accession>
<protein>
    <submittedName>
        <fullName evidence="1">Uncharacterized protein</fullName>
    </submittedName>
</protein>
<reference evidence="1" key="1">
    <citation type="submission" date="2024-02" db="EMBL/GenBank/DDBJ databases">
        <authorList>
            <consortium name="ELIXIR-Norway"/>
            <consortium name="Elixir Norway"/>
        </authorList>
    </citation>
    <scope>NUCLEOTIDE SEQUENCE</scope>
</reference>
<evidence type="ECO:0000313" key="2">
    <source>
        <dbReference type="Proteomes" id="UP001497512"/>
    </source>
</evidence>
<dbReference type="EMBL" id="OZ019898">
    <property type="protein sequence ID" value="CAK9228216.1"/>
    <property type="molecule type" value="Genomic_DNA"/>
</dbReference>
<gene>
    <name evidence="1" type="ORF">CSSPTR1EN2_LOCUS18856</name>
</gene>
<organism evidence="1 2">
    <name type="scientific">Sphagnum troendelagicum</name>
    <dbReference type="NCBI Taxonomy" id="128251"/>
    <lineage>
        <taxon>Eukaryota</taxon>
        <taxon>Viridiplantae</taxon>
        <taxon>Streptophyta</taxon>
        <taxon>Embryophyta</taxon>
        <taxon>Bryophyta</taxon>
        <taxon>Sphagnophytina</taxon>
        <taxon>Sphagnopsida</taxon>
        <taxon>Sphagnales</taxon>
        <taxon>Sphagnaceae</taxon>
        <taxon>Sphagnum</taxon>
    </lineage>
</organism>
<sequence length="163" mass="18398">MGLQTSFDRLAVHDRSFRSNIPQALILILGMIPPESWSSPDGECVFVAVPTECAPELCRPPEVGVEAESEVLSRLKVLLSQIVVSGHAVKRQNSSCSKLVQNGHRLCVSRLHSHRELGHDHHDKQDHEEYHRHIWRPSELSFVIVPCHVPECLNLNTHKIQSI</sequence>
<name>A0ABP0UQT0_9BRYO</name>